<sequence>MKAFILSGLLLSVLFTSCKDDKAVDTNETAKAESKTFTVTFNAVVEKDDTFQVFYNEDGGDNFAPEDAVTINIKGSTQPQDLVFELPKEAMPMSLRFDIGANKELKQVPFKSFKIEYLDKKIEGTTADFFKYFYPNTQVEIDTVNTTAKIKLLEGEPYDPILGSTVDLKKQIETLYAKKVE</sequence>
<dbReference type="Proteomes" id="UP000656274">
    <property type="component" value="Unassembled WGS sequence"/>
</dbReference>
<protein>
    <recommendedName>
        <fullName evidence="3">Lipoprotein</fullName>
    </recommendedName>
</protein>
<evidence type="ECO:0000313" key="2">
    <source>
        <dbReference type="Proteomes" id="UP000656274"/>
    </source>
</evidence>
<accession>A0ABR9WPA4</accession>
<evidence type="ECO:0000313" key="1">
    <source>
        <dbReference type="EMBL" id="MBE9575755.1"/>
    </source>
</evidence>
<comment type="caution">
    <text evidence="1">The sequence shown here is derived from an EMBL/GenBank/DDBJ whole genome shotgun (WGS) entry which is preliminary data.</text>
</comment>
<dbReference type="EMBL" id="JADFTZ010000001">
    <property type="protein sequence ID" value="MBE9575755.1"/>
    <property type="molecule type" value="Genomic_DNA"/>
</dbReference>
<proteinExistence type="predicted"/>
<dbReference type="PROSITE" id="PS51257">
    <property type="entry name" value="PROKAR_LIPOPROTEIN"/>
    <property type="match status" value="1"/>
</dbReference>
<name>A0ABR9WPA4_9FLAO</name>
<gene>
    <name evidence="1" type="ORF">IM755_03450</name>
</gene>
<reference evidence="1 2" key="1">
    <citation type="submission" date="2020-10" db="EMBL/GenBank/DDBJ databases">
        <title>The genome sequence of Flavobacterium aquaticum 1Y8A.</title>
        <authorList>
            <person name="Liu Y."/>
        </authorList>
    </citation>
    <scope>NUCLEOTIDE SEQUENCE [LARGE SCALE GENOMIC DNA]</scope>
    <source>
        <strain evidence="1 2">1Y8A</strain>
    </source>
</reference>
<organism evidence="1 2">
    <name type="scientific">Flavobacterium proteolyticum</name>
    <dbReference type="NCBI Taxonomy" id="2911683"/>
    <lineage>
        <taxon>Bacteria</taxon>
        <taxon>Pseudomonadati</taxon>
        <taxon>Bacteroidota</taxon>
        <taxon>Flavobacteriia</taxon>
        <taxon>Flavobacteriales</taxon>
        <taxon>Flavobacteriaceae</taxon>
        <taxon>Flavobacterium</taxon>
    </lineage>
</organism>
<evidence type="ECO:0008006" key="3">
    <source>
        <dbReference type="Google" id="ProtNLM"/>
    </source>
</evidence>
<keyword evidence="2" id="KW-1185">Reference proteome</keyword>
<dbReference type="RefSeq" id="WP_194093637.1">
    <property type="nucleotide sequence ID" value="NZ_JADFTZ010000001.1"/>
</dbReference>